<feature type="domain" description="Pirin C-terminal" evidence="5">
    <location>
        <begin position="204"/>
        <end position="311"/>
    </location>
</feature>
<comment type="cofactor">
    <cofactor evidence="2">
        <name>Fe cation</name>
        <dbReference type="ChEBI" id="CHEBI:24875"/>
    </cofactor>
    <text evidence="2">Binds 1 Fe cation per subunit.</text>
</comment>
<gene>
    <name evidence="6" type="ORF">VASRM7_460</name>
</gene>
<dbReference type="PANTHER" id="PTHR13903:SF8">
    <property type="entry name" value="PIRIN"/>
    <property type="match status" value="1"/>
</dbReference>
<protein>
    <submittedName>
        <fullName evidence="6">Pirin domain-containing protein</fullName>
    </submittedName>
</protein>
<sequence length="329" mass="35371">MPAITVDNVLVLPRLPRLDESTTTIRPVRRLTTAPSGFEGEGFPVRRAFAGVPTSELDPFLHLDQMGEVEYAPGEPKGTSWHPHRGFETVTYIIDGIFEHQDTHGGGGTITNGDTQWMTAGSGLLHIEAPPEHLVVSGGLFHGTQLWVNLPKVAKMSPPKYQDIRGNQAALLTTPDGGALIRVIAGEIAGHQGPGSTYTPITVTHVTVEPGAQVDLPWRPDFNALVYVLGGRGTIGANGRGVRTGQLAVHGPGDALRLRANARQDSRTPTLDLYIMGGQPIREPVAQYGPFVMNSRDELIQAFEDYQAGRLGVIPAERLAHTDGQGSRP</sequence>
<comment type="similarity">
    <text evidence="1 3">Belongs to the pirin family.</text>
</comment>
<keyword evidence="2" id="KW-0408">Iron</keyword>
<keyword evidence="2" id="KW-0479">Metal-binding</keyword>
<dbReference type="PANTHER" id="PTHR13903">
    <property type="entry name" value="PIRIN-RELATED"/>
    <property type="match status" value="1"/>
</dbReference>
<evidence type="ECO:0000313" key="6">
    <source>
        <dbReference type="EMBL" id="AIS85700.1"/>
    </source>
</evidence>
<organism evidence="6">
    <name type="scientific">Verrucosispora sp. MS100047</name>
    <dbReference type="NCBI Taxonomy" id="1410949"/>
    <lineage>
        <taxon>Bacteria</taxon>
        <taxon>Bacillati</taxon>
        <taxon>Actinomycetota</taxon>
        <taxon>Actinomycetes</taxon>
        <taxon>Micromonosporales</taxon>
        <taxon>Micromonosporaceae</taxon>
        <taxon>Micromonospora</taxon>
    </lineage>
</organism>
<evidence type="ECO:0000259" key="5">
    <source>
        <dbReference type="Pfam" id="PF05726"/>
    </source>
</evidence>
<dbReference type="Gene3D" id="2.60.120.10">
    <property type="entry name" value="Jelly Rolls"/>
    <property type="match status" value="2"/>
</dbReference>
<reference evidence="6" key="1">
    <citation type="submission" date="2013-11" db="EMBL/GenBank/DDBJ databases">
        <title>New antitubercular compounds from marine-derived Verrucosispora sp. MS100047.</title>
        <authorList>
            <person name="Huang P."/>
            <person name="Xie F."/>
            <person name="Wang Q."/>
            <person name="Wang J."/>
            <person name="Wang Q."/>
            <person name="Abdel-Mageed W.M."/>
            <person name="Liu M."/>
            <person name="Han J."/>
            <person name="Song F."/>
            <person name="Dai H."/>
            <person name="Liu X."/>
            <person name="Zhang L."/>
        </authorList>
    </citation>
    <scope>NUCLEOTIDE SEQUENCE</scope>
    <source>
        <strain evidence="6">MS100047</strain>
    </source>
</reference>
<name>A0A097CSQ6_9ACTN</name>
<dbReference type="Pfam" id="PF05726">
    <property type="entry name" value="Pirin_C"/>
    <property type="match status" value="1"/>
</dbReference>
<dbReference type="InterPro" id="IPR011051">
    <property type="entry name" value="RmlC_Cupin_sf"/>
</dbReference>
<evidence type="ECO:0000256" key="1">
    <source>
        <dbReference type="ARBA" id="ARBA00008416"/>
    </source>
</evidence>
<dbReference type="GO" id="GO:0046872">
    <property type="term" value="F:metal ion binding"/>
    <property type="evidence" value="ECO:0007669"/>
    <property type="project" value="UniProtKB-KW"/>
</dbReference>
<feature type="domain" description="Pirin N-terminal" evidence="4">
    <location>
        <begin position="44"/>
        <end position="148"/>
    </location>
</feature>
<evidence type="ECO:0000259" key="4">
    <source>
        <dbReference type="Pfam" id="PF02678"/>
    </source>
</evidence>
<proteinExistence type="inferred from homology"/>
<feature type="binding site" evidence="2">
    <location>
        <position position="84"/>
    </location>
    <ligand>
        <name>Fe cation</name>
        <dbReference type="ChEBI" id="CHEBI:24875"/>
    </ligand>
</feature>
<feature type="binding site" evidence="2">
    <location>
        <position position="128"/>
    </location>
    <ligand>
        <name>Fe cation</name>
        <dbReference type="ChEBI" id="CHEBI:24875"/>
    </ligand>
</feature>
<feature type="binding site" evidence="2">
    <location>
        <position position="126"/>
    </location>
    <ligand>
        <name>Fe cation</name>
        <dbReference type="ChEBI" id="CHEBI:24875"/>
    </ligand>
</feature>
<dbReference type="SUPFAM" id="SSF51182">
    <property type="entry name" value="RmlC-like cupins"/>
    <property type="match status" value="1"/>
</dbReference>
<feature type="binding site" evidence="2">
    <location>
        <position position="82"/>
    </location>
    <ligand>
        <name>Fe cation</name>
        <dbReference type="ChEBI" id="CHEBI:24875"/>
    </ligand>
</feature>
<dbReference type="PIRSF" id="PIRSF006232">
    <property type="entry name" value="Pirin"/>
    <property type="match status" value="1"/>
</dbReference>
<dbReference type="EMBL" id="KF826675">
    <property type="protein sequence ID" value="AIS85700.1"/>
    <property type="molecule type" value="Genomic_DNA"/>
</dbReference>
<dbReference type="InterPro" id="IPR014710">
    <property type="entry name" value="RmlC-like_jellyroll"/>
</dbReference>
<evidence type="ECO:0000256" key="3">
    <source>
        <dbReference type="RuleBase" id="RU003457"/>
    </source>
</evidence>
<dbReference type="AlphaFoldDB" id="A0A097CSQ6"/>
<dbReference type="CDD" id="cd02247">
    <property type="entry name" value="cupin_pirin_C"/>
    <property type="match status" value="1"/>
</dbReference>
<dbReference type="InterPro" id="IPR008778">
    <property type="entry name" value="Pirin_C_dom"/>
</dbReference>
<accession>A0A097CSQ6</accession>
<dbReference type="Pfam" id="PF02678">
    <property type="entry name" value="Pirin"/>
    <property type="match status" value="1"/>
</dbReference>
<dbReference type="InterPro" id="IPR003829">
    <property type="entry name" value="Pirin_N_dom"/>
</dbReference>
<dbReference type="InterPro" id="IPR012093">
    <property type="entry name" value="Pirin"/>
</dbReference>
<dbReference type="CDD" id="cd02909">
    <property type="entry name" value="cupin_pirin_N"/>
    <property type="match status" value="1"/>
</dbReference>
<evidence type="ECO:0000256" key="2">
    <source>
        <dbReference type="PIRSR" id="PIRSR006232-1"/>
    </source>
</evidence>